<evidence type="ECO:0000256" key="5">
    <source>
        <dbReference type="ARBA" id="ARBA00013170"/>
    </source>
</evidence>
<sequence>MNMPNKLSTLRILLVPIIIYLLLLNTLVSSIAALVVFILAALTDKYDGYYARKYDLITTLGKILDPLADKMLIIGVFTAFVEIGVLSTWPLLIIVARELAVTGLRVVAADQGSVIPANIWGKTKTTIQMITAIALIINPKIFNLPFILTEGLVWLTVLITIYSGYTYFAGAKVDYS</sequence>
<evidence type="ECO:0000256" key="18">
    <source>
        <dbReference type="SAM" id="Phobius"/>
    </source>
</evidence>
<comment type="catalytic activity">
    <reaction evidence="15">
        <text>a CDP-1,2-diacyl-sn-glycerol + sn-glycerol 3-phosphate = a 1,2-diacyl-sn-glycero-3-phospho-(1'-sn-glycero-3'-phosphate) + CMP + H(+)</text>
        <dbReference type="Rhea" id="RHEA:12593"/>
        <dbReference type="ChEBI" id="CHEBI:15378"/>
        <dbReference type="ChEBI" id="CHEBI:57597"/>
        <dbReference type="ChEBI" id="CHEBI:58332"/>
        <dbReference type="ChEBI" id="CHEBI:60110"/>
        <dbReference type="ChEBI" id="CHEBI:60377"/>
        <dbReference type="EC" id="2.7.8.5"/>
    </reaction>
</comment>
<dbReference type="InterPro" id="IPR000462">
    <property type="entry name" value="CDP-OH_P_trans"/>
</dbReference>
<feature type="transmembrane region" description="Helical" evidence="18">
    <location>
        <begin position="71"/>
        <end position="95"/>
    </location>
</feature>
<feature type="transmembrane region" description="Helical" evidence="18">
    <location>
        <begin position="146"/>
        <end position="168"/>
    </location>
</feature>
<evidence type="ECO:0000256" key="3">
    <source>
        <dbReference type="ARBA" id="ARBA00005042"/>
    </source>
</evidence>
<evidence type="ECO:0000256" key="8">
    <source>
        <dbReference type="ARBA" id="ARBA00022679"/>
    </source>
</evidence>
<evidence type="ECO:0000256" key="14">
    <source>
        <dbReference type="ARBA" id="ARBA00023264"/>
    </source>
</evidence>
<dbReference type="PANTHER" id="PTHR14269">
    <property type="entry name" value="CDP-DIACYLGLYCEROL--GLYCEROL-3-PHOSPHATE 3-PHOSPHATIDYLTRANSFERASE-RELATED"/>
    <property type="match status" value="1"/>
</dbReference>
<gene>
    <name evidence="19" type="ORF">SAMN04515654_10776</name>
</gene>
<dbReference type="PROSITE" id="PS00379">
    <property type="entry name" value="CDP_ALCOHOL_P_TRANSF"/>
    <property type="match status" value="1"/>
</dbReference>
<accession>A0A1G8L148</accession>
<dbReference type="AlphaFoldDB" id="A0A1G8L148"/>
<keyword evidence="11" id="KW-0443">Lipid metabolism</keyword>
<dbReference type="InterPro" id="IPR050324">
    <property type="entry name" value="CDP-alcohol_PTase-I"/>
</dbReference>
<evidence type="ECO:0000256" key="6">
    <source>
        <dbReference type="ARBA" id="ARBA00014944"/>
    </source>
</evidence>
<dbReference type="InterPro" id="IPR004570">
    <property type="entry name" value="Phosphatidylglycerol_P_synth"/>
</dbReference>
<evidence type="ECO:0000256" key="2">
    <source>
        <dbReference type="ARBA" id="ARBA00004141"/>
    </source>
</evidence>
<keyword evidence="8 17" id="KW-0808">Transferase</keyword>
<comment type="subcellular location">
    <subcellularLocation>
        <location evidence="2">Membrane</location>
        <topology evidence="2">Multi-pass membrane protein</topology>
    </subcellularLocation>
</comment>
<dbReference type="RefSeq" id="WP_089716602.1">
    <property type="nucleotide sequence ID" value="NZ_FNEH01000007.1"/>
</dbReference>
<comment type="function">
    <text evidence="1">This protein catalyzes the committed step to the synthesis of the acidic phospholipids.</text>
</comment>
<evidence type="ECO:0000256" key="13">
    <source>
        <dbReference type="ARBA" id="ARBA00023209"/>
    </source>
</evidence>
<dbReference type="PIRSF" id="PIRSF000847">
    <property type="entry name" value="Phos_ph_gly_syn"/>
    <property type="match status" value="1"/>
</dbReference>
<comment type="pathway">
    <text evidence="3">Phospholipid metabolism; phosphatidylglycerol biosynthesis; phosphatidylglycerol from CDP-diacylglycerol: step 1/2.</text>
</comment>
<evidence type="ECO:0000256" key="17">
    <source>
        <dbReference type="RuleBase" id="RU003750"/>
    </source>
</evidence>
<dbReference type="GO" id="GO:0016020">
    <property type="term" value="C:membrane"/>
    <property type="evidence" value="ECO:0007669"/>
    <property type="project" value="UniProtKB-SubCell"/>
</dbReference>
<keyword evidence="7" id="KW-0444">Lipid biosynthesis</keyword>
<keyword evidence="14" id="KW-1208">Phospholipid metabolism</keyword>
<evidence type="ECO:0000256" key="11">
    <source>
        <dbReference type="ARBA" id="ARBA00023098"/>
    </source>
</evidence>
<organism evidence="19 20">
    <name type="scientific">Halanaerobium congolense</name>
    <dbReference type="NCBI Taxonomy" id="54121"/>
    <lineage>
        <taxon>Bacteria</taxon>
        <taxon>Bacillati</taxon>
        <taxon>Bacillota</taxon>
        <taxon>Clostridia</taxon>
        <taxon>Halanaerobiales</taxon>
        <taxon>Halanaerobiaceae</taxon>
        <taxon>Halanaerobium</taxon>
    </lineage>
</organism>
<dbReference type="EMBL" id="FNEH01000007">
    <property type="protein sequence ID" value="SDI49419.1"/>
    <property type="molecule type" value="Genomic_DNA"/>
</dbReference>
<dbReference type="Gene3D" id="1.20.120.1760">
    <property type="match status" value="1"/>
</dbReference>
<proteinExistence type="inferred from homology"/>
<evidence type="ECO:0000256" key="7">
    <source>
        <dbReference type="ARBA" id="ARBA00022516"/>
    </source>
</evidence>
<evidence type="ECO:0000256" key="16">
    <source>
        <dbReference type="NCBIfam" id="TIGR00560"/>
    </source>
</evidence>
<protein>
    <recommendedName>
        <fullName evidence="6 16">CDP-diacylglycerol--glycerol-3-phosphate 3-phosphatidyltransferase</fullName>
        <ecNumber evidence="5 16">2.7.8.5</ecNumber>
    </recommendedName>
</protein>
<comment type="similarity">
    <text evidence="4 17">Belongs to the CDP-alcohol phosphatidyltransferase class-I family.</text>
</comment>
<evidence type="ECO:0000256" key="15">
    <source>
        <dbReference type="ARBA" id="ARBA00048586"/>
    </source>
</evidence>
<evidence type="ECO:0000256" key="10">
    <source>
        <dbReference type="ARBA" id="ARBA00022989"/>
    </source>
</evidence>
<keyword evidence="13" id="KW-0594">Phospholipid biosynthesis</keyword>
<dbReference type="Proteomes" id="UP000198945">
    <property type="component" value="Unassembled WGS sequence"/>
</dbReference>
<dbReference type="InterPro" id="IPR048254">
    <property type="entry name" value="CDP_ALCOHOL_P_TRANSF_CS"/>
</dbReference>
<keyword evidence="12 18" id="KW-0472">Membrane</keyword>
<evidence type="ECO:0000256" key="9">
    <source>
        <dbReference type="ARBA" id="ARBA00022692"/>
    </source>
</evidence>
<dbReference type="EC" id="2.7.8.5" evidence="5 16"/>
<dbReference type="NCBIfam" id="TIGR00560">
    <property type="entry name" value="pgsA"/>
    <property type="match status" value="1"/>
</dbReference>
<name>A0A1G8L148_9FIRM</name>
<evidence type="ECO:0000256" key="1">
    <source>
        <dbReference type="ARBA" id="ARBA00003973"/>
    </source>
</evidence>
<dbReference type="Pfam" id="PF01066">
    <property type="entry name" value="CDP-OH_P_transf"/>
    <property type="match status" value="1"/>
</dbReference>
<keyword evidence="10 18" id="KW-1133">Transmembrane helix</keyword>
<dbReference type="GO" id="GO:0008444">
    <property type="term" value="F:CDP-diacylglycerol-glycerol-3-phosphate 3-phosphatidyltransferase activity"/>
    <property type="evidence" value="ECO:0007669"/>
    <property type="project" value="UniProtKB-UniRule"/>
</dbReference>
<dbReference type="InterPro" id="IPR043130">
    <property type="entry name" value="CDP-OH_PTrfase_TM_dom"/>
</dbReference>
<keyword evidence="9 18" id="KW-0812">Transmembrane</keyword>
<dbReference type="UniPathway" id="UPA00084">
    <property type="reaction ID" value="UER00503"/>
</dbReference>
<dbReference type="GO" id="GO:0006655">
    <property type="term" value="P:phosphatidylglycerol biosynthetic process"/>
    <property type="evidence" value="ECO:0007669"/>
    <property type="project" value="UniProtKB-UniPathway"/>
</dbReference>
<evidence type="ECO:0000256" key="4">
    <source>
        <dbReference type="ARBA" id="ARBA00010441"/>
    </source>
</evidence>
<reference evidence="19 20" key="1">
    <citation type="submission" date="2016-10" db="EMBL/GenBank/DDBJ databases">
        <authorList>
            <person name="de Groot N.N."/>
        </authorList>
    </citation>
    <scope>NUCLEOTIDE SEQUENCE [LARGE SCALE GENOMIC DNA]</scope>
    <source>
        <strain evidence="19 20">WG7</strain>
    </source>
</reference>
<evidence type="ECO:0000313" key="19">
    <source>
        <dbReference type="EMBL" id="SDI49419.1"/>
    </source>
</evidence>
<evidence type="ECO:0000313" key="20">
    <source>
        <dbReference type="Proteomes" id="UP000198945"/>
    </source>
</evidence>
<evidence type="ECO:0000256" key="12">
    <source>
        <dbReference type="ARBA" id="ARBA00023136"/>
    </source>
</evidence>
<dbReference type="PANTHER" id="PTHR14269:SF62">
    <property type="entry name" value="CDP-DIACYLGLYCEROL--GLYCEROL-3-PHOSPHATE 3-PHOSPHATIDYLTRANSFERASE 1, CHLOROPLASTIC"/>
    <property type="match status" value="1"/>
</dbReference>
<feature type="transmembrane region" description="Helical" evidence="18">
    <location>
        <begin position="12"/>
        <end position="42"/>
    </location>
</feature>